<dbReference type="Proteomes" id="UP000499080">
    <property type="component" value="Unassembled WGS sequence"/>
</dbReference>
<keyword evidence="2" id="KW-1185">Reference proteome</keyword>
<sequence length="86" mass="8920">MTTKAGKCSTLSSLDQVIGSQPLSGGPLAGLGYRIIGSRKTGQESKSGELQKSSLNIENDLRMKLSSLDQVIGSQPMSRGPLTGLG</sequence>
<reference evidence="1 2" key="1">
    <citation type="journal article" date="2019" name="Sci. Rep.">
        <title>Orb-weaving spider Araneus ventricosus genome elucidates the spidroin gene catalogue.</title>
        <authorList>
            <person name="Kono N."/>
            <person name="Nakamura H."/>
            <person name="Ohtoshi R."/>
            <person name="Moran D.A.P."/>
            <person name="Shinohara A."/>
            <person name="Yoshida Y."/>
            <person name="Fujiwara M."/>
            <person name="Mori M."/>
            <person name="Tomita M."/>
            <person name="Arakawa K."/>
        </authorList>
    </citation>
    <scope>NUCLEOTIDE SEQUENCE [LARGE SCALE GENOMIC DNA]</scope>
</reference>
<organism evidence="1 2">
    <name type="scientific">Araneus ventricosus</name>
    <name type="common">Orbweaver spider</name>
    <name type="synonym">Epeira ventricosa</name>
    <dbReference type="NCBI Taxonomy" id="182803"/>
    <lineage>
        <taxon>Eukaryota</taxon>
        <taxon>Metazoa</taxon>
        <taxon>Ecdysozoa</taxon>
        <taxon>Arthropoda</taxon>
        <taxon>Chelicerata</taxon>
        <taxon>Arachnida</taxon>
        <taxon>Araneae</taxon>
        <taxon>Araneomorphae</taxon>
        <taxon>Entelegynae</taxon>
        <taxon>Araneoidea</taxon>
        <taxon>Araneidae</taxon>
        <taxon>Araneus</taxon>
    </lineage>
</organism>
<dbReference type="EMBL" id="BGPR01006793">
    <property type="protein sequence ID" value="GBN21904.1"/>
    <property type="molecule type" value="Genomic_DNA"/>
</dbReference>
<evidence type="ECO:0000313" key="1">
    <source>
        <dbReference type="EMBL" id="GBN21904.1"/>
    </source>
</evidence>
<proteinExistence type="predicted"/>
<gene>
    <name evidence="1" type="ORF">AVEN_227030_1</name>
</gene>
<protein>
    <submittedName>
        <fullName evidence="1">Uncharacterized protein</fullName>
    </submittedName>
</protein>
<name>A0A4Y2M5S1_ARAVE</name>
<comment type="caution">
    <text evidence="1">The sequence shown here is derived from an EMBL/GenBank/DDBJ whole genome shotgun (WGS) entry which is preliminary data.</text>
</comment>
<evidence type="ECO:0000313" key="2">
    <source>
        <dbReference type="Proteomes" id="UP000499080"/>
    </source>
</evidence>
<dbReference type="AlphaFoldDB" id="A0A4Y2M5S1"/>
<accession>A0A4Y2M5S1</accession>